<evidence type="ECO:0000256" key="1">
    <source>
        <dbReference type="SAM" id="MobiDB-lite"/>
    </source>
</evidence>
<sequence>MWFFQDGPFLRYPGNHGFDIGKTKAPPNLLRRFQFLGPEIRTTTHPLEHILPVINVVASSCMSSHIRDSGALGKFPTLLIFVRDVQVVCSPTVFHQVTPGKMPFGPRGHMDISIQTMGNPEPVLERQPRDSFEGEAAGVTAG</sequence>
<comment type="caution">
    <text evidence="2">The sequence shown here is derived from an EMBL/GenBank/DDBJ whole genome shotgun (WGS) entry which is preliminary data.</text>
</comment>
<dbReference type="AlphaFoldDB" id="T0KR32"/>
<dbReference type="Proteomes" id="UP000015530">
    <property type="component" value="Unassembled WGS sequence"/>
</dbReference>
<name>T0KR32_COLGC</name>
<protein>
    <submittedName>
        <fullName evidence="2">Uncharacterized protein</fullName>
    </submittedName>
</protein>
<proteinExistence type="predicted"/>
<gene>
    <name evidence="2" type="ORF">CGLO_04980</name>
</gene>
<dbReference type="HOGENOM" id="CLU_1815653_0_0_1"/>
<organism evidence="2 3">
    <name type="scientific">Colletotrichum gloeosporioides (strain Cg-14)</name>
    <name type="common">Anthracnose fungus</name>
    <name type="synonym">Glomerella cingulata</name>
    <dbReference type="NCBI Taxonomy" id="1237896"/>
    <lineage>
        <taxon>Eukaryota</taxon>
        <taxon>Fungi</taxon>
        <taxon>Dikarya</taxon>
        <taxon>Ascomycota</taxon>
        <taxon>Pezizomycotina</taxon>
        <taxon>Sordariomycetes</taxon>
        <taxon>Hypocreomycetidae</taxon>
        <taxon>Glomerellales</taxon>
        <taxon>Glomerellaceae</taxon>
        <taxon>Colletotrichum</taxon>
        <taxon>Colletotrichum gloeosporioides species complex</taxon>
    </lineage>
</organism>
<evidence type="ECO:0000313" key="3">
    <source>
        <dbReference type="Proteomes" id="UP000015530"/>
    </source>
</evidence>
<evidence type="ECO:0000313" key="2">
    <source>
        <dbReference type="EMBL" id="EQB55118.1"/>
    </source>
</evidence>
<feature type="region of interest" description="Disordered" evidence="1">
    <location>
        <begin position="120"/>
        <end position="142"/>
    </location>
</feature>
<feature type="compositionally biased region" description="Basic and acidic residues" evidence="1">
    <location>
        <begin position="123"/>
        <end position="132"/>
    </location>
</feature>
<reference evidence="3" key="1">
    <citation type="journal article" date="2013" name="Mol. Plant Microbe Interact.">
        <title>Global aspects of pacC regulation of pathogenicity genes in Colletotrichum gloeosporioides as revealed by transcriptome analysis.</title>
        <authorList>
            <person name="Alkan N."/>
            <person name="Meng X."/>
            <person name="Friedlander G."/>
            <person name="Reuveni E."/>
            <person name="Sukno S."/>
            <person name="Sherman A."/>
            <person name="Thon M."/>
            <person name="Fluhr R."/>
            <person name="Prusky D."/>
        </authorList>
    </citation>
    <scope>NUCLEOTIDE SEQUENCE [LARGE SCALE GENOMIC DNA]</scope>
    <source>
        <strain evidence="3">Cg-14</strain>
    </source>
</reference>
<dbReference type="EMBL" id="AMYD01001000">
    <property type="protein sequence ID" value="EQB55118.1"/>
    <property type="molecule type" value="Genomic_DNA"/>
</dbReference>
<accession>T0KR32</accession>